<dbReference type="EMBL" id="DS268417">
    <property type="protein sequence ID" value="EFO83718.1"/>
    <property type="molecule type" value="Genomic_DNA"/>
</dbReference>
<reference evidence="1" key="1">
    <citation type="submission" date="2007-07" db="EMBL/GenBank/DDBJ databases">
        <title>PCAP assembly of the Caenorhabditis remanei genome.</title>
        <authorList>
            <consortium name="The Caenorhabditis remanei Sequencing Consortium"/>
            <person name="Wilson R.K."/>
        </authorList>
    </citation>
    <scope>NUCLEOTIDE SEQUENCE [LARGE SCALE GENOMIC DNA]</scope>
    <source>
        <strain evidence="1">PB4641</strain>
    </source>
</reference>
<dbReference type="KEGG" id="crq:GCK72_010903"/>
<dbReference type="InParanoid" id="E3LWC0"/>
<evidence type="ECO:0000313" key="1">
    <source>
        <dbReference type="EMBL" id="EFO83718.1"/>
    </source>
</evidence>
<dbReference type="STRING" id="31234.E3LWC0"/>
<sequence length="451" mass="52260">MFRYFFSSTPPITIKYKESKLNLHSSPETNFEIIGGDLRKSLSYKEDGTILRSNHSCSNSTLENSKYFIMDENEHVQMKTFLANFYCEKLREETLNERLSSLTNFMEHSAKNVYIRGIAPAKYDNKVMFRVFTDDVLEIIPILMKLQKTPLDPNDIRITTYKTKWSRENNDIYSTIDILEFSKVLEEFDINKELVTIVDDDVQKYTARQMVEIGSEPITVFSPDGGTVMEISQTVLYILSSLACKEVRPLRPCCNAQKYEENIVNAIKKYINMPMGTYISKKKIDESVAKSLSIMWKCISIDIEFSREKDEKVPLKHIKHQMDKCGLPHSLNDLLATINSDTLRIPVWFGRYLIMKAGADKFFGKHDTDLKMIVMDALLLKIPEDKRQYFVNKHSNDIEFDLFRKVSRNKIVTYNDAAELLKLLDLIETPKNLTLSSHPHHLLPPFSIAWA</sequence>
<dbReference type="eggNOG" id="KOG0800">
    <property type="taxonomic scope" value="Eukaryota"/>
</dbReference>
<gene>
    <name evidence="1" type="ORF">CRE_02869</name>
</gene>
<dbReference type="GeneID" id="9811165"/>
<accession>E3LWC0</accession>
<evidence type="ECO:0000313" key="2">
    <source>
        <dbReference type="Proteomes" id="UP000008281"/>
    </source>
</evidence>
<organism evidence="2">
    <name type="scientific">Caenorhabditis remanei</name>
    <name type="common">Caenorhabditis vulgaris</name>
    <dbReference type="NCBI Taxonomy" id="31234"/>
    <lineage>
        <taxon>Eukaryota</taxon>
        <taxon>Metazoa</taxon>
        <taxon>Ecdysozoa</taxon>
        <taxon>Nematoda</taxon>
        <taxon>Chromadorea</taxon>
        <taxon>Rhabditida</taxon>
        <taxon>Rhabditina</taxon>
        <taxon>Rhabditomorpha</taxon>
        <taxon>Rhabditoidea</taxon>
        <taxon>Rhabditidae</taxon>
        <taxon>Peloderinae</taxon>
        <taxon>Caenorhabditis</taxon>
    </lineage>
</organism>
<protein>
    <submittedName>
        <fullName evidence="1">Uncharacterized protein</fullName>
    </submittedName>
</protein>
<dbReference type="RefSeq" id="XP_003111857.2">
    <property type="nucleotide sequence ID" value="XM_003111809.2"/>
</dbReference>
<name>E3LWC0_CAERE</name>
<dbReference type="CTD" id="9811165"/>
<keyword evidence="2" id="KW-1185">Reference proteome</keyword>
<dbReference type="HOGENOM" id="CLU_607264_0_0_1"/>
<dbReference type="AlphaFoldDB" id="E3LWC0"/>
<dbReference type="Proteomes" id="UP000008281">
    <property type="component" value="Unassembled WGS sequence"/>
</dbReference>
<proteinExistence type="predicted"/>